<sequence>MLTDMNMLLQNCKYRNT</sequence>
<organism evidence="1">
    <name type="scientific">Arundo donax</name>
    <name type="common">Giant reed</name>
    <name type="synonym">Donax arundinaceus</name>
    <dbReference type="NCBI Taxonomy" id="35708"/>
    <lineage>
        <taxon>Eukaryota</taxon>
        <taxon>Viridiplantae</taxon>
        <taxon>Streptophyta</taxon>
        <taxon>Embryophyta</taxon>
        <taxon>Tracheophyta</taxon>
        <taxon>Spermatophyta</taxon>
        <taxon>Magnoliopsida</taxon>
        <taxon>Liliopsida</taxon>
        <taxon>Poales</taxon>
        <taxon>Poaceae</taxon>
        <taxon>PACMAD clade</taxon>
        <taxon>Arundinoideae</taxon>
        <taxon>Arundineae</taxon>
        <taxon>Arundo</taxon>
    </lineage>
</organism>
<reference evidence="1" key="1">
    <citation type="submission" date="2014-09" db="EMBL/GenBank/DDBJ databases">
        <authorList>
            <person name="Magalhaes I.L.F."/>
            <person name="Oliveira U."/>
            <person name="Santos F.R."/>
            <person name="Vidigal T.H.D.A."/>
            <person name="Brescovit A.D."/>
            <person name="Santos A.J."/>
        </authorList>
    </citation>
    <scope>NUCLEOTIDE SEQUENCE</scope>
    <source>
        <tissue evidence="1">Shoot tissue taken approximately 20 cm above the soil surface</tissue>
    </source>
</reference>
<dbReference type="EMBL" id="GBRH01181749">
    <property type="protein sequence ID" value="JAE16147.1"/>
    <property type="molecule type" value="Transcribed_RNA"/>
</dbReference>
<evidence type="ECO:0000313" key="1">
    <source>
        <dbReference type="EMBL" id="JAE16147.1"/>
    </source>
</evidence>
<protein>
    <submittedName>
        <fullName evidence="1">Uncharacterized protein</fullName>
    </submittedName>
</protein>
<proteinExistence type="predicted"/>
<accession>A0A0A9FV70</accession>
<reference evidence="1" key="2">
    <citation type="journal article" date="2015" name="Data Brief">
        <title>Shoot transcriptome of the giant reed, Arundo donax.</title>
        <authorList>
            <person name="Barrero R.A."/>
            <person name="Guerrero F.D."/>
            <person name="Moolhuijzen P."/>
            <person name="Goolsby J.A."/>
            <person name="Tidwell J."/>
            <person name="Bellgard S.E."/>
            <person name="Bellgard M.I."/>
        </authorList>
    </citation>
    <scope>NUCLEOTIDE SEQUENCE</scope>
    <source>
        <tissue evidence="1">Shoot tissue taken approximately 20 cm above the soil surface</tissue>
    </source>
</reference>
<dbReference type="AlphaFoldDB" id="A0A0A9FV70"/>
<name>A0A0A9FV70_ARUDO</name>